<evidence type="ECO:0000256" key="7">
    <source>
        <dbReference type="ARBA" id="ARBA00023004"/>
    </source>
</evidence>
<keyword evidence="5" id="KW-0677">Repeat</keyword>
<dbReference type="InterPro" id="IPR010226">
    <property type="entry name" value="NADH_quinone_OxRdtase_chainI"/>
</dbReference>
<evidence type="ECO:0000256" key="5">
    <source>
        <dbReference type="ARBA" id="ARBA00022737"/>
    </source>
</evidence>
<dbReference type="GO" id="GO:0016020">
    <property type="term" value="C:membrane"/>
    <property type="evidence" value="ECO:0007669"/>
    <property type="project" value="InterPro"/>
</dbReference>
<dbReference type="SUPFAM" id="SSF54862">
    <property type="entry name" value="4Fe-4S ferredoxins"/>
    <property type="match status" value="1"/>
</dbReference>
<dbReference type="PANTHER" id="PTHR10849">
    <property type="entry name" value="NADH DEHYDROGENASE UBIQUINONE IRON-SULFUR PROTEIN 8, MITOCHONDRIAL"/>
    <property type="match status" value="1"/>
</dbReference>
<dbReference type="PROSITE" id="PS51379">
    <property type="entry name" value="4FE4S_FER_2"/>
    <property type="match status" value="2"/>
</dbReference>
<comment type="caution">
    <text evidence="13">The sequence shown here is derived from an EMBL/GenBank/DDBJ whole genome shotgun (WGS) entry which is preliminary data.</text>
</comment>
<keyword evidence="2" id="KW-0004">4Fe-4S</keyword>
<reference evidence="13" key="1">
    <citation type="journal article" date="2020" name="mSystems">
        <title>Genome- and Community-Level Interaction Insights into Carbon Utilization and Element Cycling Functions of Hydrothermarchaeota in Hydrothermal Sediment.</title>
        <authorList>
            <person name="Zhou Z."/>
            <person name="Liu Y."/>
            <person name="Xu W."/>
            <person name="Pan J."/>
            <person name="Luo Z.H."/>
            <person name="Li M."/>
        </authorList>
    </citation>
    <scope>NUCLEOTIDE SEQUENCE</scope>
    <source>
        <strain evidence="13">SpSt-649</strain>
    </source>
</reference>
<dbReference type="GO" id="GO:0048038">
    <property type="term" value="F:quinone binding"/>
    <property type="evidence" value="ECO:0007669"/>
    <property type="project" value="UniProtKB-KW"/>
</dbReference>
<keyword evidence="3" id="KW-0874">Quinone</keyword>
<evidence type="ECO:0000256" key="3">
    <source>
        <dbReference type="ARBA" id="ARBA00022719"/>
    </source>
</evidence>
<dbReference type="GO" id="GO:0051539">
    <property type="term" value="F:4 iron, 4 sulfur cluster binding"/>
    <property type="evidence" value="ECO:0007669"/>
    <property type="project" value="UniProtKB-KW"/>
</dbReference>
<evidence type="ECO:0000256" key="4">
    <source>
        <dbReference type="ARBA" id="ARBA00022723"/>
    </source>
</evidence>
<organism evidence="13">
    <name type="scientific">Thermofilum pendens</name>
    <dbReference type="NCBI Taxonomy" id="2269"/>
    <lineage>
        <taxon>Archaea</taxon>
        <taxon>Thermoproteota</taxon>
        <taxon>Thermoprotei</taxon>
        <taxon>Thermofilales</taxon>
        <taxon>Thermofilaceae</taxon>
        <taxon>Thermofilum</taxon>
    </lineage>
</organism>
<evidence type="ECO:0000256" key="6">
    <source>
        <dbReference type="ARBA" id="ARBA00022967"/>
    </source>
</evidence>
<gene>
    <name evidence="13" type="ORF">ENU21_00205</name>
</gene>
<dbReference type="Gene3D" id="3.30.70.20">
    <property type="match status" value="2"/>
</dbReference>
<dbReference type="PROSITE" id="PS00198">
    <property type="entry name" value="4FE4S_FER_1"/>
    <property type="match status" value="2"/>
</dbReference>
<keyword evidence="1" id="KW-1003">Cell membrane</keyword>
<name>A0A7C4D1B4_THEPE</name>
<evidence type="ECO:0000256" key="2">
    <source>
        <dbReference type="ARBA" id="ARBA00022485"/>
    </source>
</evidence>
<feature type="domain" description="4Fe-4S ferredoxin-type" evidence="12">
    <location>
        <begin position="33"/>
        <end position="62"/>
    </location>
</feature>
<keyword evidence="11" id="KW-0472">Membrane</keyword>
<evidence type="ECO:0000256" key="8">
    <source>
        <dbReference type="ARBA" id="ARBA00023014"/>
    </source>
</evidence>
<evidence type="ECO:0000313" key="13">
    <source>
        <dbReference type="EMBL" id="HGM46161.1"/>
    </source>
</evidence>
<evidence type="ECO:0000256" key="1">
    <source>
        <dbReference type="ARBA" id="ARBA00022475"/>
    </source>
</evidence>
<dbReference type="GO" id="GO:0046872">
    <property type="term" value="F:metal ion binding"/>
    <property type="evidence" value="ECO:0007669"/>
    <property type="project" value="UniProtKB-KW"/>
</dbReference>
<keyword evidence="7" id="KW-0408">Iron</keyword>
<keyword evidence="6" id="KW-1278">Translocase</keyword>
<dbReference type="AlphaFoldDB" id="A0A7C4D1B4"/>
<protein>
    <submittedName>
        <fullName evidence="13">4Fe-4S dicluster domain-containing protein</fullName>
    </submittedName>
</protein>
<evidence type="ECO:0000256" key="10">
    <source>
        <dbReference type="ARBA" id="ARBA00023075"/>
    </source>
</evidence>
<keyword evidence="9" id="KW-0520">NAD</keyword>
<sequence>MSIAAEALRRLLKGPWTLKYPREPAEAPEGYRGRLLIDSSVCRGCGVCARVCPSNAVELVEGDAEIIVRVYHDKCIRCGECVEKCPYRALSFSREFEHTSRTSLTVMAEARIPAVRCGVCGRLFISERLGVDIAGCSRRELPYLTQLCPDCRARVAASATASRKIT</sequence>
<feature type="domain" description="4Fe-4S ferredoxin-type" evidence="12">
    <location>
        <begin position="66"/>
        <end position="95"/>
    </location>
</feature>
<dbReference type="InterPro" id="IPR017896">
    <property type="entry name" value="4Fe4S_Fe-S-bd"/>
</dbReference>
<keyword evidence="4" id="KW-0479">Metal-binding</keyword>
<keyword evidence="10" id="KW-0830">Ubiquinone</keyword>
<dbReference type="EMBL" id="DTBQ01000007">
    <property type="protein sequence ID" value="HGM46161.1"/>
    <property type="molecule type" value="Genomic_DNA"/>
</dbReference>
<dbReference type="PANTHER" id="PTHR10849:SF24">
    <property type="entry name" value="NADH-QUINONE OXIDOREDUCTASE SUBUNIT I 2"/>
    <property type="match status" value="1"/>
</dbReference>
<evidence type="ECO:0000259" key="12">
    <source>
        <dbReference type="PROSITE" id="PS51379"/>
    </source>
</evidence>
<dbReference type="Pfam" id="PF13237">
    <property type="entry name" value="Fer4_10"/>
    <property type="match status" value="1"/>
</dbReference>
<keyword evidence="8" id="KW-0411">Iron-sulfur</keyword>
<evidence type="ECO:0000256" key="9">
    <source>
        <dbReference type="ARBA" id="ARBA00023027"/>
    </source>
</evidence>
<evidence type="ECO:0000256" key="11">
    <source>
        <dbReference type="ARBA" id="ARBA00023136"/>
    </source>
</evidence>
<accession>A0A7C4D1B4</accession>
<dbReference type="GO" id="GO:0016651">
    <property type="term" value="F:oxidoreductase activity, acting on NAD(P)H"/>
    <property type="evidence" value="ECO:0007669"/>
    <property type="project" value="InterPro"/>
</dbReference>
<dbReference type="InterPro" id="IPR017900">
    <property type="entry name" value="4Fe4S_Fe_S_CS"/>
</dbReference>
<proteinExistence type="predicted"/>